<dbReference type="GeneID" id="105441617"/>
<sequence>MCIFHEIRGKMSMYVFVLIFLTFYRPSVCTILNVREGEEAKLNFSYPCNITKTTLQHSYRAPFYNSENLGSNPLPQRYELENHEKNDDDPTCFILLIIDPVLRSDEGTYILSVYNHSQLLPEYPRIGLRVAYPPGRASCESSSNHLDGAWIKLQCNAPLGNLASQIVCYQNGMRLPPLGTPVENGGRLSQVILARIEDHSVRCCSSTLDQTKTMQQCRDCGWDPIQNMALTDITDLSTTVSPTQHSQSTQNFTLEGETPSSPPHMITDTATNTDVCSNSKRPVYVYIALSFLILIFVIYNILLIFLKKKNKILEKRLASNSHVDGQMSKF</sequence>
<keyword evidence="4" id="KW-1185">Reference proteome</keyword>
<feature type="transmembrane region" description="Helical" evidence="2">
    <location>
        <begin position="283"/>
        <end position="306"/>
    </location>
</feature>
<dbReference type="OMA" id="CIFHEIR"/>
<feature type="region of interest" description="Disordered" evidence="1">
    <location>
        <begin position="239"/>
        <end position="261"/>
    </location>
</feature>
<keyword evidence="2" id="KW-1133">Transmembrane helix</keyword>
<dbReference type="OrthoDB" id="10430034at2759"/>
<dbReference type="AlphaFoldDB" id="A0A7M7P3B9"/>
<dbReference type="InParanoid" id="A0A7M7P3B9"/>
<accession>A0A7M7P3B9</accession>
<name>A0A7M7P3B9_STRPU</name>
<dbReference type="EnsemblMetazoa" id="XM_030989545">
    <property type="protein sequence ID" value="XP_030845405"/>
    <property type="gene ID" value="LOC105441617"/>
</dbReference>
<dbReference type="KEGG" id="spu:105441617"/>
<reference evidence="3" key="2">
    <citation type="submission" date="2021-01" db="UniProtKB">
        <authorList>
            <consortium name="EnsemblMetazoa"/>
        </authorList>
    </citation>
    <scope>IDENTIFICATION</scope>
</reference>
<keyword evidence="2" id="KW-0472">Membrane</keyword>
<dbReference type="Proteomes" id="UP000007110">
    <property type="component" value="Unassembled WGS sequence"/>
</dbReference>
<evidence type="ECO:0000313" key="3">
    <source>
        <dbReference type="EnsemblMetazoa" id="XP_030845405"/>
    </source>
</evidence>
<proteinExistence type="predicted"/>
<keyword evidence="2" id="KW-0812">Transmembrane</keyword>
<reference evidence="4" key="1">
    <citation type="submission" date="2015-02" db="EMBL/GenBank/DDBJ databases">
        <title>Genome sequencing for Strongylocentrotus purpuratus.</title>
        <authorList>
            <person name="Murali S."/>
            <person name="Liu Y."/>
            <person name="Vee V."/>
            <person name="English A."/>
            <person name="Wang M."/>
            <person name="Skinner E."/>
            <person name="Han Y."/>
            <person name="Muzny D.M."/>
            <person name="Worley K.C."/>
            <person name="Gibbs R.A."/>
        </authorList>
    </citation>
    <scope>NUCLEOTIDE SEQUENCE</scope>
</reference>
<evidence type="ECO:0000313" key="4">
    <source>
        <dbReference type="Proteomes" id="UP000007110"/>
    </source>
</evidence>
<evidence type="ECO:0000256" key="1">
    <source>
        <dbReference type="SAM" id="MobiDB-lite"/>
    </source>
</evidence>
<dbReference type="RefSeq" id="XP_030845405.1">
    <property type="nucleotide sequence ID" value="XM_030989545.1"/>
</dbReference>
<feature type="compositionally biased region" description="Polar residues" evidence="1">
    <location>
        <begin position="239"/>
        <end position="253"/>
    </location>
</feature>
<protein>
    <submittedName>
        <fullName evidence="3">Uncharacterized protein</fullName>
    </submittedName>
</protein>
<organism evidence="3 4">
    <name type="scientific">Strongylocentrotus purpuratus</name>
    <name type="common">Purple sea urchin</name>
    <dbReference type="NCBI Taxonomy" id="7668"/>
    <lineage>
        <taxon>Eukaryota</taxon>
        <taxon>Metazoa</taxon>
        <taxon>Echinodermata</taxon>
        <taxon>Eleutherozoa</taxon>
        <taxon>Echinozoa</taxon>
        <taxon>Echinoidea</taxon>
        <taxon>Euechinoidea</taxon>
        <taxon>Echinacea</taxon>
        <taxon>Camarodonta</taxon>
        <taxon>Echinidea</taxon>
        <taxon>Strongylocentrotidae</taxon>
        <taxon>Strongylocentrotus</taxon>
    </lineage>
</organism>
<evidence type="ECO:0000256" key="2">
    <source>
        <dbReference type="SAM" id="Phobius"/>
    </source>
</evidence>